<evidence type="ECO:0000256" key="1">
    <source>
        <dbReference type="ARBA" id="ARBA00022801"/>
    </source>
</evidence>
<accession>A0A7W4TLU4</accession>
<dbReference type="InterPro" id="IPR051325">
    <property type="entry name" value="Nudix_hydrolase_domain"/>
</dbReference>
<dbReference type="AlphaFoldDB" id="A0A7W4TLU4"/>
<dbReference type="GO" id="GO:0006167">
    <property type="term" value="P:AMP biosynthetic process"/>
    <property type="evidence" value="ECO:0007669"/>
    <property type="project" value="TreeGrafter"/>
</dbReference>
<organism evidence="3 4">
    <name type="scientific">Kineococcus radiotolerans</name>
    <dbReference type="NCBI Taxonomy" id="131568"/>
    <lineage>
        <taxon>Bacteria</taxon>
        <taxon>Bacillati</taxon>
        <taxon>Actinomycetota</taxon>
        <taxon>Actinomycetes</taxon>
        <taxon>Kineosporiales</taxon>
        <taxon>Kineosporiaceae</taxon>
        <taxon>Kineococcus</taxon>
    </lineage>
</organism>
<dbReference type="InterPro" id="IPR020084">
    <property type="entry name" value="NUDIX_hydrolase_CS"/>
</dbReference>
<dbReference type="GO" id="GO:0004081">
    <property type="term" value="F:bis(5'-nucleosyl)-tetraphosphatase (asymmetrical) activity"/>
    <property type="evidence" value="ECO:0007669"/>
    <property type="project" value="TreeGrafter"/>
</dbReference>
<reference evidence="3 4" key="1">
    <citation type="submission" date="2020-08" db="EMBL/GenBank/DDBJ databases">
        <title>The Agave Microbiome: Exploring the role of microbial communities in plant adaptations to desert environments.</title>
        <authorList>
            <person name="Partida-Martinez L.P."/>
        </authorList>
    </citation>
    <scope>NUCLEOTIDE SEQUENCE [LARGE SCALE GENOMIC DNA]</scope>
    <source>
        <strain evidence="3 4">AS2.23</strain>
    </source>
</reference>
<proteinExistence type="predicted"/>
<dbReference type="EMBL" id="JACHVY010000001">
    <property type="protein sequence ID" value="MBB2901267.1"/>
    <property type="molecule type" value="Genomic_DNA"/>
</dbReference>
<dbReference type="RefSeq" id="WP_183391241.1">
    <property type="nucleotide sequence ID" value="NZ_JACHVY010000001.1"/>
</dbReference>
<dbReference type="PANTHER" id="PTHR21340">
    <property type="entry name" value="DIADENOSINE 5,5-P1,P4-TETRAPHOSPHATE PYROPHOSPHOHYDROLASE MUTT"/>
    <property type="match status" value="1"/>
</dbReference>
<dbReference type="PANTHER" id="PTHR21340:SF7">
    <property type="entry name" value="NUDIX HYDROLASE DOMAIN-CONTAINING PROTEIN"/>
    <property type="match status" value="1"/>
</dbReference>
<evidence type="ECO:0000313" key="3">
    <source>
        <dbReference type="EMBL" id="MBB2901267.1"/>
    </source>
</evidence>
<evidence type="ECO:0000259" key="2">
    <source>
        <dbReference type="PROSITE" id="PS51462"/>
    </source>
</evidence>
<dbReference type="InterPro" id="IPR015797">
    <property type="entry name" value="NUDIX_hydrolase-like_dom_sf"/>
</dbReference>
<feature type="domain" description="Nudix hydrolase" evidence="2">
    <location>
        <begin position="2"/>
        <end position="156"/>
    </location>
</feature>
<sequence length="165" mass="17686">MATRRSAGVLLYRFDAAGGVELLVAHMGGPLWARRDEHAWSIPKGEPEEGEDLLDTAAREFAEELGRPVPPVDLVPLGEARQGGGKVVTVWAGELPAGSAFDADDLDPGTFTMEWPPRSGRTAEFPEVDRAAWSTPEQARSRLVTGQAVFVDRLLEHVAGGGGSR</sequence>
<dbReference type="Gene3D" id="3.90.79.10">
    <property type="entry name" value="Nucleoside Triphosphate Pyrophosphohydrolase"/>
    <property type="match status" value="1"/>
</dbReference>
<evidence type="ECO:0000313" key="4">
    <source>
        <dbReference type="Proteomes" id="UP000533269"/>
    </source>
</evidence>
<dbReference type="PROSITE" id="PS51462">
    <property type="entry name" value="NUDIX"/>
    <property type="match status" value="1"/>
</dbReference>
<reference evidence="3 4" key="2">
    <citation type="submission" date="2020-08" db="EMBL/GenBank/DDBJ databases">
        <authorList>
            <person name="Partida-Martinez L."/>
            <person name="Huntemann M."/>
            <person name="Clum A."/>
            <person name="Wang J."/>
            <person name="Palaniappan K."/>
            <person name="Ritter S."/>
            <person name="Chen I.-M."/>
            <person name="Stamatis D."/>
            <person name="Reddy T."/>
            <person name="O'Malley R."/>
            <person name="Daum C."/>
            <person name="Shapiro N."/>
            <person name="Ivanova N."/>
            <person name="Kyrpides N."/>
            <person name="Woyke T."/>
        </authorList>
    </citation>
    <scope>NUCLEOTIDE SEQUENCE [LARGE SCALE GENOMIC DNA]</scope>
    <source>
        <strain evidence="3 4">AS2.23</strain>
    </source>
</reference>
<dbReference type="CDD" id="cd04662">
    <property type="entry name" value="NUDIX_Hydrolase"/>
    <property type="match status" value="1"/>
</dbReference>
<dbReference type="Pfam" id="PF00293">
    <property type="entry name" value="NUDIX"/>
    <property type="match status" value="1"/>
</dbReference>
<dbReference type="SUPFAM" id="SSF55811">
    <property type="entry name" value="Nudix"/>
    <property type="match status" value="1"/>
</dbReference>
<dbReference type="InterPro" id="IPR000086">
    <property type="entry name" value="NUDIX_hydrolase_dom"/>
</dbReference>
<protein>
    <submittedName>
        <fullName evidence="3">Putative NUDIX family NTP pyrophosphohydrolase</fullName>
    </submittedName>
</protein>
<comment type="caution">
    <text evidence="3">The sequence shown here is derived from an EMBL/GenBank/DDBJ whole genome shotgun (WGS) entry which is preliminary data.</text>
</comment>
<gene>
    <name evidence="3" type="ORF">FHR75_002055</name>
</gene>
<dbReference type="GO" id="GO:0006754">
    <property type="term" value="P:ATP biosynthetic process"/>
    <property type="evidence" value="ECO:0007669"/>
    <property type="project" value="TreeGrafter"/>
</dbReference>
<name>A0A7W4TLU4_KINRA</name>
<dbReference type="Proteomes" id="UP000533269">
    <property type="component" value="Unassembled WGS sequence"/>
</dbReference>
<keyword evidence="1 3" id="KW-0378">Hydrolase</keyword>
<dbReference type="PROSITE" id="PS00893">
    <property type="entry name" value="NUDIX_BOX"/>
    <property type="match status" value="1"/>
</dbReference>